<gene>
    <name evidence="1" type="ORF">RT717_00375</name>
</gene>
<dbReference type="Pfam" id="PF13585">
    <property type="entry name" value="CHU_C"/>
    <property type="match status" value="1"/>
</dbReference>
<protein>
    <submittedName>
        <fullName evidence="1">Gliding motility-associated C-terminal domain-containing protein</fullName>
    </submittedName>
</protein>
<dbReference type="RefSeq" id="WP_317489763.1">
    <property type="nucleotide sequence ID" value="NZ_CP136051.1"/>
</dbReference>
<dbReference type="EMBL" id="CP136051">
    <property type="protein sequence ID" value="WOK07074.1"/>
    <property type="molecule type" value="Genomic_DNA"/>
</dbReference>
<accession>A0ABZ0IRN5</accession>
<organism evidence="1 2">
    <name type="scientific">Imperialibacter roseus</name>
    <dbReference type="NCBI Taxonomy" id="1324217"/>
    <lineage>
        <taxon>Bacteria</taxon>
        <taxon>Pseudomonadati</taxon>
        <taxon>Bacteroidota</taxon>
        <taxon>Cytophagia</taxon>
        <taxon>Cytophagales</taxon>
        <taxon>Flammeovirgaceae</taxon>
        <taxon>Imperialibacter</taxon>
    </lineage>
</organism>
<evidence type="ECO:0000313" key="2">
    <source>
        <dbReference type="Proteomes" id="UP001302349"/>
    </source>
</evidence>
<reference evidence="1 2" key="1">
    <citation type="journal article" date="2023" name="Microbiol. Resour. Announc.">
        <title>Complete Genome Sequence of Imperialibacter roseus strain P4T.</title>
        <authorList>
            <person name="Tizabi D.R."/>
            <person name="Bachvaroff T."/>
            <person name="Hill R.T."/>
        </authorList>
    </citation>
    <scope>NUCLEOTIDE SEQUENCE [LARGE SCALE GENOMIC DNA]</scope>
    <source>
        <strain evidence="1 2">P4T</strain>
    </source>
</reference>
<proteinExistence type="predicted"/>
<sequence length="859" mass="96094">MIRPFHTVKLAIVLFTLLWWLCGGSSLANHIVGGELELVHVQGFRYNLNLIQYFDQAQSANPGPEPQLLAYIYRKSDNVFMRRDTLFLTDQATVPYTNIECSLDELKTLRAFYTREIELLPENFDDPNGYYVVWERCCRNAGIVNIVNSIGAGQTYYLEFPPVVKNGRPFINSSPSLFPPLSDYACVNQLYYTDFAGVDLDGDSLAYTLVTPLNSSALQALPIPQPAPHPEVIWSQGIDLANVIPGNPSLRITNRGFITVKPEKIGLYVFSVLCQEFRKGVKIGEVRRDFQMLVVDGCNPEPPPNLKVRVPGSLSFNSVIRDTLVFRAGDNKCFDIQVTDPVGDKNIKMRAVGVNFEGEVEGIFTLKEGYLATADDIFNLQVCLSKCPYVSEGPYLIDIIAADDACPLPQMDTVRLAVIMEPPPNQAPRYVNQTSKMINLTLDEGISYSLPLEGIDLDDETMVLDIVASDFDPEEWGMQVAIGKDEAGSIEAVFEWETGCGSFPFGVKNQFDFTLRLSDNDFCMDNSRDEIQVSLTVNLPVNNPPELSTTLGSYDLQIPVGTNFSFPVTATDADGDVIDLIAVPVNFSFEDYLINFSPVSGPGEVSSTFSWNLGCDLIDTEVQDYFELNFVAADNDFCLQTETAVISLKINVFQETNESPVITVAGVENDRVTINSLEFIELEVTSTDPDNDFLSIDLLDGVPLPPSETFEFNRVEGQGQAKGFLRWAPECFLFDEAREVSYKVSFLSWDTRCPNPKFDTLSIFIDLIDRESPGEFLPANIFTPNGDGINDTYSIPDLPVDNCDDQFQFFKVMTREGTNVYMTRQRDFVWNGDKLPSGVYYYMVKYSQRSFNGVLSIER</sequence>
<keyword evidence="2" id="KW-1185">Reference proteome</keyword>
<dbReference type="Proteomes" id="UP001302349">
    <property type="component" value="Chromosome"/>
</dbReference>
<name>A0ABZ0IRN5_9BACT</name>
<evidence type="ECO:0000313" key="1">
    <source>
        <dbReference type="EMBL" id="WOK07074.1"/>
    </source>
</evidence>